<name>A0A1G2RBK9_9BACT</name>
<dbReference type="AlphaFoldDB" id="A0A1G2RBK9"/>
<dbReference type="EMBL" id="MHUC01000034">
    <property type="protein sequence ID" value="OHA70236.1"/>
    <property type="molecule type" value="Genomic_DNA"/>
</dbReference>
<evidence type="ECO:0008006" key="4">
    <source>
        <dbReference type="Google" id="ProtNLM"/>
    </source>
</evidence>
<keyword evidence="1" id="KW-1133">Transmembrane helix</keyword>
<dbReference type="InterPro" id="IPR012902">
    <property type="entry name" value="N_methyl_site"/>
</dbReference>
<proteinExistence type="predicted"/>
<dbReference type="InterPro" id="IPR045584">
    <property type="entry name" value="Pilin-like"/>
</dbReference>
<feature type="transmembrane region" description="Helical" evidence="1">
    <location>
        <begin position="12"/>
        <end position="37"/>
    </location>
</feature>
<reference evidence="2 3" key="1">
    <citation type="journal article" date="2016" name="Nat. Commun.">
        <title>Thousands of microbial genomes shed light on interconnected biogeochemical processes in an aquifer system.</title>
        <authorList>
            <person name="Anantharaman K."/>
            <person name="Brown C.T."/>
            <person name="Hug L.A."/>
            <person name="Sharon I."/>
            <person name="Castelle C.J."/>
            <person name="Probst A.J."/>
            <person name="Thomas B.C."/>
            <person name="Singh A."/>
            <person name="Wilkins M.J."/>
            <person name="Karaoz U."/>
            <person name="Brodie E.L."/>
            <person name="Williams K.H."/>
            <person name="Hubbard S.S."/>
            <person name="Banfield J.F."/>
        </authorList>
    </citation>
    <scope>NUCLEOTIDE SEQUENCE [LARGE SCALE GENOMIC DNA]</scope>
</reference>
<protein>
    <recommendedName>
        <fullName evidence="4">Prepilin-type N-terminal cleavage/methylation domain-containing protein</fullName>
    </recommendedName>
</protein>
<comment type="caution">
    <text evidence="2">The sequence shown here is derived from an EMBL/GenBank/DDBJ whole genome shotgun (WGS) entry which is preliminary data.</text>
</comment>
<organism evidence="2 3">
    <name type="scientific">Candidatus Wildermuthbacteria bacterium RIFCSPHIGHO2_12_FULL_40_12</name>
    <dbReference type="NCBI Taxonomy" id="1802457"/>
    <lineage>
        <taxon>Bacteria</taxon>
        <taxon>Candidatus Wildermuthiibacteriota</taxon>
    </lineage>
</organism>
<dbReference type="STRING" id="1802457.A3F15_01785"/>
<keyword evidence="1" id="KW-0472">Membrane</keyword>
<keyword evidence="1" id="KW-0812">Transmembrane</keyword>
<dbReference type="Gene3D" id="3.30.700.10">
    <property type="entry name" value="Glycoprotein, Type 4 Pilin"/>
    <property type="match status" value="1"/>
</dbReference>
<dbReference type="NCBIfam" id="TIGR02532">
    <property type="entry name" value="IV_pilin_GFxxxE"/>
    <property type="match status" value="1"/>
</dbReference>
<dbReference type="PROSITE" id="PS00409">
    <property type="entry name" value="PROKAR_NTER_METHYL"/>
    <property type="match status" value="1"/>
</dbReference>
<accession>A0A1G2RBK9</accession>
<evidence type="ECO:0000313" key="3">
    <source>
        <dbReference type="Proteomes" id="UP000177078"/>
    </source>
</evidence>
<dbReference type="Pfam" id="PF07963">
    <property type="entry name" value="N_methyl"/>
    <property type="match status" value="1"/>
</dbReference>
<dbReference type="Proteomes" id="UP000177078">
    <property type="component" value="Unassembled WGS sequence"/>
</dbReference>
<sequence>MVYSKHGKKIVSGFTLIEILVVIAILFILAVIVVLALRPFGQKTHLGNSVENIVNVLRLAQSRTLASDGASSYGVYFDQVADPHSYVLFKGDSYALRDEDFDNTFNLSSFIEISDIDLVDGTEVVFDRIVGTTAHPGSITLRLKSDASQAQTIYVDDSGIVGLVGISIPAGGRTTDSRHVHLDYKRNINTASEEIVLTFEGGITQNINVADNLKDGQIYWSGVVDVDGQDQTIKIHTHELNNPDTIFSIHRDRRHNDKSLTITISGDATGYLINYSADGLTVTKESIFASDPVWQ</sequence>
<dbReference type="SUPFAM" id="SSF54523">
    <property type="entry name" value="Pili subunits"/>
    <property type="match status" value="1"/>
</dbReference>
<gene>
    <name evidence="2" type="ORF">A3F15_01785</name>
</gene>
<evidence type="ECO:0000313" key="2">
    <source>
        <dbReference type="EMBL" id="OHA70236.1"/>
    </source>
</evidence>
<evidence type="ECO:0000256" key="1">
    <source>
        <dbReference type="SAM" id="Phobius"/>
    </source>
</evidence>